<protein>
    <submittedName>
        <fullName evidence="2">L-lactate dehydrogenase complex protein LldG</fullName>
    </submittedName>
</protein>
<dbReference type="InterPro" id="IPR024185">
    <property type="entry name" value="FTHF_cligase-like_sf"/>
</dbReference>
<sequence>MSQRDLHRLYDVFKEQAEAISARVYRVKDPRSAGELLTRIVQELNATIIGAARSDLVKACLDAADKSQLTVFTQNLQQQAKDIHLGLSEVDLAIAETGTLMQNSTALDQRLVSTLPPVHVALVHTGRMVEYFVDAIDLLNDKAGDLPGYTAFISGPSRTADIERVLTIGVHGPKELYIIFVDHPGGDLN</sequence>
<dbReference type="Gene3D" id="3.40.50.10420">
    <property type="entry name" value="NagB/RpiA/CoA transferase-like"/>
    <property type="match status" value="1"/>
</dbReference>
<evidence type="ECO:0000259" key="1">
    <source>
        <dbReference type="Pfam" id="PF02589"/>
    </source>
</evidence>
<organism evidence="2 3">
    <name type="scientific">Desulfotruncus arcticus DSM 17038</name>
    <dbReference type="NCBI Taxonomy" id="1121424"/>
    <lineage>
        <taxon>Bacteria</taxon>
        <taxon>Bacillati</taxon>
        <taxon>Bacillota</taxon>
        <taxon>Clostridia</taxon>
        <taxon>Eubacteriales</taxon>
        <taxon>Desulfallaceae</taxon>
        <taxon>Desulfotruncus</taxon>
    </lineage>
</organism>
<dbReference type="OrthoDB" id="9794157at2"/>
<dbReference type="Pfam" id="PF02589">
    <property type="entry name" value="LUD_dom"/>
    <property type="match status" value="1"/>
</dbReference>
<accession>A0A1I2PAA6</accession>
<dbReference type="EMBL" id="FOOX01000002">
    <property type="protein sequence ID" value="SFG12430.1"/>
    <property type="molecule type" value="Genomic_DNA"/>
</dbReference>
<feature type="domain" description="LUD" evidence="1">
    <location>
        <begin position="11"/>
        <end position="181"/>
    </location>
</feature>
<dbReference type="PANTHER" id="PTHR43682">
    <property type="entry name" value="LACTATE UTILIZATION PROTEIN C"/>
    <property type="match status" value="1"/>
</dbReference>
<keyword evidence="3" id="KW-1185">Reference proteome</keyword>
<gene>
    <name evidence="2" type="ORF">SAMN05660649_00772</name>
</gene>
<dbReference type="STRING" id="341036.SAMN05660649_00772"/>
<dbReference type="InterPro" id="IPR037171">
    <property type="entry name" value="NagB/RpiA_transferase-like"/>
</dbReference>
<dbReference type="InterPro" id="IPR003741">
    <property type="entry name" value="LUD_dom"/>
</dbReference>
<dbReference type="AlphaFoldDB" id="A0A1I2PAA6"/>
<dbReference type="RefSeq" id="WP_092468875.1">
    <property type="nucleotide sequence ID" value="NZ_FOOX01000002.1"/>
</dbReference>
<reference evidence="3" key="1">
    <citation type="submission" date="2016-10" db="EMBL/GenBank/DDBJ databases">
        <authorList>
            <person name="Varghese N."/>
            <person name="Submissions S."/>
        </authorList>
    </citation>
    <scope>NUCLEOTIDE SEQUENCE [LARGE SCALE GENOMIC DNA]</scope>
    <source>
        <strain evidence="3">DSM 17038</strain>
    </source>
</reference>
<name>A0A1I2PAA6_9FIRM</name>
<evidence type="ECO:0000313" key="2">
    <source>
        <dbReference type="EMBL" id="SFG12430.1"/>
    </source>
</evidence>
<dbReference type="Proteomes" id="UP000199337">
    <property type="component" value="Unassembled WGS sequence"/>
</dbReference>
<evidence type="ECO:0000313" key="3">
    <source>
        <dbReference type="Proteomes" id="UP000199337"/>
    </source>
</evidence>
<dbReference type="PANTHER" id="PTHR43682:SF1">
    <property type="entry name" value="LACTATE UTILIZATION PROTEIN C"/>
    <property type="match status" value="1"/>
</dbReference>
<proteinExistence type="predicted"/>
<dbReference type="SUPFAM" id="SSF100950">
    <property type="entry name" value="NagB/RpiA/CoA transferase-like"/>
    <property type="match status" value="1"/>
</dbReference>